<evidence type="ECO:0000256" key="4">
    <source>
        <dbReference type="ARBA" id="ARBA00022989"/>
    </source>
</evidence>
<evidence type="ECO:0000256" key="2">
    <source>
        <dbReference type="ARBA" id="ARBA00010532"/>
    </source>
</evidence>
<comment type="subcellular location">
    <subcellularLocation>
        <location evidence="1">Membrane</location>
    </subcellularLocation>
</comment>
<name>A0A2P6NL80_9EUKA</name>
<dbReference type="PANTHER" id="PTHR11923:SF51">
    <property type="entry name" value="LYSOSOME MEMBRANE PROTEIN 2"/>
    <property type="match status" value="1"/>
</dbReference>
<dbReference type="InterPro" id="IPR002159">
    <property type="entry name" value="CD36_fam"/>
</dbReference>
<evidence type="ECO:0000256" key="5">
    <source>
        <dbReference type="ARBA" id="ARBA00023136"/>
    </source>
</evidence>
<evidence type="ECO:0000256" key="6">
    <source>
        <dbReference type="ARBA" id="ARBA00023180"/>
    </source>
</evidence>
<dbReference type="EMBL" id="MDYQ01000057">
    <property type="protein sequence ID" value="PRP84721.1"/>
    <property type="molecule type" value="Genomic_DNA"/>
</dbReference>
<dbReference type="PANTHER" id="PTHR11923">
    <property type="entry name" value="SCAVENGER RECEPTOR CLASS B TYPE-1 SR-B1"/>
    <property type="match status" value="1"/>
</dbReference>
<dbReference type="GO" id="GO:0016020">
    <property type="term" value="C:membrane"/>
    <property type="evidence" value="ECO:0007669"/>
    <property type="project" value="UniProtKB-SubCell"/>
</dbReference>
<accession>A0A2P6NL80</accession>
<evidence type="ECO:0000313" key="8">
    <source>
        <dbReference type="EMBL" id="PRP84721.1"/>
    </source>
</evidence>
<keyword evidence="6" id="KW-0325">Glycoprotein</keyword>
<comment type="caution">
    <text evidence="8">The sequence shown here is derived from an EMBL/GenBank/DDBJ whole genome shotgun (WGS) entry which is preliminary data.</text>
</comment>
<dbReference type="Pfam" id="PF01130">
    <property type="entry name" value="CD36"/>
    <property type="match status" value="2"/>
</dbReference>
<comment type="similarity">
    <text evidence="2">Belongs to the CD36 family.</text>
</comment>
<gene>
    <name evidence="8" type="ORF">PROFUN_07823</name>
</gene>
<feature type="transmembrane region" description="Helical" evidence="7">
    <location>
        <begin position="25"/>
        <end position="51"/>
    </location>
</feature>
<keyword evidence="9" id="KW-1185">Reference proteome</keyword>
<dbReference type="STRING" id="1890364.A0A2P6NL80"/>
<dbReference type="AlphaFoldDB" id="A0A2P6NL80"/>
<keyword evidence="3 7" id="KW-0812">Transmembrane</keyword>
<feature type="transmembrane region" description="Helical" evidence="7">
    <location>
        <begin position="732"/>
        <end position="757"/>
    </location>
</feature>
<evidence type="ECO:0000256" key="7">
    <source>
        <dbReference type="SAM" id="Phobius"/>
    </source>
</evidence>
<proteinExistence type="inferred from homology"/>
<dbReference type="Proteomes" id="UP000241769">
    <property type="component" value="Unassembled WGS sequence"/>
</dbReference>
<evidence type="ECO:0000256" key="3">
    <source>
        <dbReference type="ARBA" id="ARBA00022692"/>
    </source>
</evidence>
<evidence type="ECO:0000313" key="9">
    <source>
        <dbReference type="Proteomes" id="UP000241769"/>
    </source>
</evidence>
<dbReference type="OrthoDB" id="195015at2759"/>
<reference evidence="8 9" key="1">
    <citation type="journal article" date="2018" name="Genome Biol. Evol.">
        <title>Multiple Roots of Fruiting Body Formation in Amoebozoa.</title>
        <authorList>
            <person name="Hillmann F."/>
            <person name="Forbes G."/>
            <person name="Novohradska S."/>
            <person name="Ferling I."/>
            <person name="Riege K."/>
            <person name="Groth M."/>
            <person name="Westermann M."/>
            <person name="Marz M."/>
            <person name="Spaller T."/>
            <person name="Winckler T."/>
            <person name="Schaap P."/>
            <person name="Glockner G."/>
        </authorList>
    </citation>
    <scope>NUCLEOTIDE SEQUENCE [LARGE SCALE GENOMIC DNA]</scope>
    <source>
        <strain evidence="8 9">Jena</strain>
    </source>
</reference>
<dbReference type="GO" id="GO:0005737">
    <property type="term" value="C:cytoplasm"/>
    <property type="evidence" value="ECO:0007669"/>
    <property type="project" value="TreeGrafter"/>
</dbReference>
<dbReference type="PRINTS" id="PR01609">
    <property type="entry name" value="CD36FAMILY"/>
</dbReference>
<evidence type="ECO:0000256" key="1">
    <source>
        <dbReference type="ARBA" id="ARBA00004370"/>
    </source>
</evidence>
<dbReference type="InParanoid" id="A0A2P6NL80"/>
<dbReference type="GO" id="GO:0005044">
    <property type="term" value="F:scavenger receptor activity"/>
    <property type="evidence" value="ECO:0007669"/>
    <property type="project" value="TreeGrafter"/>
</dbReference>
<sequence length="776" mass="85168">MEPLLALDRQRENGMNVPRTKVFRAALIAGIVLLLLGLGLIIAGPVIYAVIHGVRDSSIDTQVRLEKPSSEIWPSIATNQFEGLSPITYRTFYIFNITNLAQAKSGAAPIFNEVGPFVYRLYNTLVDTSFINYQNFTYKKYQQQIFVPEMSVFPDTTSVNIVNGAYLSILRTAGSEQNLGISVFASFLSQLNSTLYNNFVQGQLIPAAVSTTLPGYFLQQPNSADVRADWINGTSYAPLGVSSSLPVSLAAYINDSLAVQLFTPTVTYSLASPTYNLLWIKALTDASTSTFLQNYWGLPAPAVQVLGAWLYNTWIKVYNPALVVRNYAAAGATSSYDIALLQWSSLAGTSTKAGTPGPSLNTLNATAAPFPVEYAAWDAQVFNNSAPALTLANARTIFSQFTTPLGWGTFLATLSRQPTAVQTVYGLTLQQAQGLVAYSRYVVGQIINPTFSQGSGLYTTQTVRNSIFGLQDPLLQRLSPGATFAAQVNYTSEDEALDEAGKEGKSVNLDSYLWYTEYNGYTALPYWATPETFKGGDGLNRAPHRFNKKDDWYVFEENLLRNVKLTYNEDVTIKGIDAWSYVIASDQFLNSTVNPDNARYYLNIEGFNNLTTVPRNGVTGLPIFLSKPHFLDCDPTYSNLVQSQTASGQVVNGLSPNRTIHDTVVNVAYYTGQTISGRKTIQVNLQLTPSQFGVYNNIPNGYFAPVFWVAESAELTDDQADQYQDIIKANRAALGIIIAFVVAGFIGLVVGIALIIIGKRRNDTQKDEKYPMTTKT</sequence>
<organism evidence="8 9">
    <name type="scientific">Planoprotostelium fungivorum</name>
    <dbReference type="NCBI Taxonomy" id="1890364"/>
    <lineage>
        <taxon>Eukaryota</taxon>
        <taxon>Amoebozoa</taxon>
        <taxon>Evosea</taxon>
        <taxon>Variosea</taxon>
        <taxon>Cavosteliida</taxon>
        <taxon>Cavosteliaceae</taxon>
        <taxon>Planoprotostelium</taxon>
    </lineage>
</organism>
<keyword evidence="4 7" id="KW-1133">Transmembrane helix</keyword>
<keyword evidence="5 7" id="KW-0472">Membrane</keyword>
<protein>
    <submittedName>
        <fullName evidence="8">Uncharacterized protein</fullName>
    </submittedName>
</protein>